<evidence type="ECO:0000256" key="4">
    <source>
        <dbReference type="ARBA" id="ARBA00023136"/>
    </source>
</evidence>
<dbReference type="PANTHER" id="PTHR35814">
    <property type="match status" value="1"/>
</dbReference>
<dbReference type="Gene3D" id="1.20.120.550">
    <property type="entry name" value="Membrane associated eicosanoid/glutathione metabolism-like domain"/>
    <property type="match status" value="1"/>
</dbReference>
<evidence type="ECO:0000313" key="6">
    <source>
        <dbReference type="EMBL" id="WFD27657.1"/>
    </source>
</evidence>
<name>A0AAF0EJR8_9BASI</name>
<keyword evidence="2 5" id="KW-0812">Transmembrane</keyword>
<feature type="transmembrane region" description="Helical" evidence="5">
    <location>
        <begin position="113"/>
        <end position="131"/>
    </location>
</feature>
<dbReference type="AlphaFoldDB" id="A0AAF0EJR8"/>
<accession>A0AAF0EJR8</accession>
<evidence type="ECO:0008006" key="8">
    <source>
        <dbReference type="Google" id="ProtNLM"/>
    </source>
</evidence>
<dbReference type="InterPro" id="IPR023352">
    <property type="entry name" value="MAPEG-like_dom_sf"/>
</dbReference>
<evidence type="ECO:0000256" key="1">
    <source>
        <dbReference type="ARBA" id="ARBA00004370"/>
    </source>
</evidence>
<dbReference type="Proteomes" id="UP001213623">
    <property type="component" value="Chromosome 4"/>
</dbReference>
<organism evidence="6 7">
    <name type="scientific">Malassezia nana</name>
    <dbReference type="NCBI Taxonomy" id="180528"/>
    <lineage>
        <taxon>Eukaryota</taxon>
        <taxon>Fungi</taxon>
        <taxon>Dikarya</taxon>
        <taxon>Basidiomycota</taxon>
        <taxon>Ustilaginomycotina</taxon>
        <taxon>Malasseziomycetes</taxon>
        <taxon>Malasseziales</taxon>
        <taxon>Malasseziaceae</taxon>
        <taxon>Malassezia</taxon>
    </lineage>
</organism>
<dbReference type="EMBL" id="CP119895">
    <property type="protein sequence ID" value="WFD27657.1"/>
    <property type="molecule type" value="Genomic_DNA"/>
</dbReference>
<gene>
    <name evidence="6" type="ORF">MNAN1_002658</name>
</gene>
<sequence length="144" mass="15453">MSLILLTQASLVHSALFAGFYTFLSANVVAKRLQSGIIRANEGGENASLARAVRAHASFFEFTPFAFILLFLAELNGAPTAWVHAGYTALFATRVSHSVGLLHSKANNAFRKVGFIGTLLVMLVVGGYNFGLGYEPLKSFLGVQ</sequence>
<keyword evidence="3 5" id="KW-1133">Transmembrane helix</keyword>
<evidence type="ECO:0000313" key="7">
    <source>
        <dbReference type="Proteomes" id="UP001213623"/>
    </source>
</evidence>
<evidence type="ECO:0000256" key="3">
    <source>
        <dbReference type="ARBA" id="ARBA00022989"/>
    </source>
</evidence>
<comment type="subcellular location">
    <subcellularLocation>
        <location evidence="1">Membrane</location>
    </subcellularLocation>
</comment>
<dbReference type="GO" id="GO:0016020">
    <property type="term" value="C:membrane"/>
    <property type="evidence" value="ECO:0007669"/>
    <property type="project" value="UniProtKB-SubCell"/>
</dbReference>
<proteinExistence type="predicted"/>
<protein>
    <recommendedName>
        <fullName evidence="8">MAPEG family protein</fullName>
    </recommendedName>
</protein>
<dbReference type="Pfam" id="PF01124">
    <property type="entry name" value="MAPEG"/>
    <property type="match status" value="1"/>
</dbReference>
<dbReference type="SUPFAM" id="SSF161084">
    <property type="entry name" value="MAPEG domain-like"/>
    <property type="match status" value="1"/>
</dbReference>
<dbReference type="PANTHER" id="PTHR35814:SF1">
    <property type="entry name" value="GLUTATHIONE S-TRANSFERASE-RELATED"/>
    <property type="match status" value="1"/>
</dbReference>
<keyword evidence="4 5" id="KW-0472">Membrane</keyword>
<keyword evidence="7" id="KW-1185">Reference proteome</keyword>
<evidence type="ECO:0000256" key="2">
    <source>
        <dbReference type="ARBA" id="ARBA00022692"/>
    </source>
</evidence>
<dbReference type="InterPro" id="IPR001129">
    <property type="entry name" value="Membr-assoc_MAPEG"/>
</dbReference>
<reference evidence="6" key="1">
    <citation type="submission" date="2023-03" db="EMBL/GenBank/DDBJ databases">
        <title>Mating type loci evolution in Malassezia.</title>
        <authorList>
            <person name="Coelho M.A."/>
        </authorList>
    </citation>
    <scope>NUCLEOTIDE SEQUENCE</scope>
    <source>
        <strain evidence="6">CBS 9557</strain>
    </source>
</reference>
<evidence type="ECO:0000256" key="5">
    <source>
        <dbReference type="SAM" id="Phobius"/>
    </source>
</evidence>